<dbReference type="PROSITE" id="PS51257">
    <property type="entry name" value="PROKAR_LIPOPROTEIN"/>
    <property type="match status" value="1"/>
</dbReference>
<evidence type="ECO:0008006" key="4">
    <source>
        <dbReference type="Google" id="ProtNLM"/>
    </source>
</evidence>
<gene>
    <name evidence="2" type="ORF">SAMN04487859_10338</name>
</gene>
<dbReference type="OrthoDB" id="7745740at2"/>
<protein>
    <recommendedName>
        <fullName evidence="4">Beta-barrel assembly machine subunit BamF</fullName>
    </recommendedName>
</protein>
<organism evidence="2 3">
    <name type="scientific">Roseovarius lutimaris</name>
    <dbReference type="NCBI Taxonomy" id="1005928"/>
    <lineage>
        <taxon>Bacteria</taxon>
        <taxon>Pseudomonadati</taxon>
        <taxon>Pseudomonadota</taxon>
        <taxon>Alphaproteobacteria</taxon>
        <taxon>Rhodobacterales</taxon>
        <taxon>Roseobacteraceae</taxon>
        <taxon>Roseovarius</taxon>
    </lineage>
</organism>
<evidence type="ECO:0000313" key="3">
    <source>
        <dbReference type="Proteomes" id="UP000198599"/>
    </source>
</evidence>
<evidence type="ECO:0000313" key="2">
    <source>
        <dbReference type="EMBL" id="SFN46840.1"/>
    </source>
</evidence>
<reference evidence="3" key="1">
    <citation type="submission" date="2016-10" db="EMBL/GenBank/DDBJ databases">
        <authorList>
            <person name="Varghese N."/>
            <person name="Submissions S."/>
        </authorList>
    </citation>
    <scope>NUCLEOTIDE SEQUENCE [LARGE SCALE GENOMIC DNA]</scope>
    <source>
        <strain evidence="3">DSM 28463</strain>
    </source>
</reference>
<accession>A0A1I4ZAB8</accession>
<feature type="signal peptide" evidence="1">
    <location>
        <begin position="1"/>
        <end position="18"/>
    </location>
</feature>
<evidence type="ECO:0000256" key="1">
    <source>
        <dbReference type="SAM" id="SignalP"/>
    </source>
</evidence>
<feature type="chain" id="PRO_5011493356" description="Beta-barrel assembly machine subunit BamF" evidence="1">
    <location>
        <begin position="19"/>
        <end position="95"/>
    </location>
</feature>
<dbReference type="EMBL" id="FOVP01000003">
    <property type="protein sequence ID" value="SFN46840.1"/>
    <property type="molecule type" value="Genomic_DNA"/>
</dbReference>
<dbReference type="Proteomes" id="UP000198599">
    <property type="component" value="Unassembled WGS sequence"/>
</dbReference>
<dbReference type="RefSeq" id="WP_092834234.1">
    <property type="nucleotide sequence ID" value="NZ_FOVP01000003.1"/>
</dbReference>
<name>A0A1I4ZAB8_9RHOB</name>
<dbReference type="STRING" id="1005928.SAMN04487859_10338"/>
<keyword evidence="3" id="KW-1185">Reference proteome</keyword>
<dbReference type="AlphaFoldDB" id="A0A1I4ZAB8"/>
<proteinExistence type="predicted"/>
<keyword evidence="1" id="KW-0732">Signal</keyword>
<sequence length="95" mass="9791">MRLCPAPLLAALAMGLIAGCEPFPTFEVSESARAAAYPALVPVEAITGQVPAETIAPETSSDLAGRAARLKARAARLGGSVVDAETRKRMQTGVK</sequence>